<keyword evidence="4" id="KW-1185">Reference proteome</keyword>
<evidence type="ECO:0000256" key="2">
    <source>
        <dbReference type="SAM" id="Phobius"/>
    </source>
</evidence>
<proteinExistence type="predicted"/>
<evidence type="ECO:0000313" key="3">
    <source>
        <dbReference type="EMBL" id="KAF2801747.1"/>
    </source>
</evidence>
<keyword evidence="2" id="KW-0472">Membrane</keyword>
<dbReference type="EMBL" id="MU003728">
    <property type="protein sequence ID" value="KAF2801747.1"/>
    <property type="molecule type" value="Genomic_DNA"/>
</dbReference>
<name>A0A6A6Y1R5_9PEZI</name>
<keyword evidence="2" id="KW-1133">Transmembrane helix</keyword>
<evidence type="ECO:0000313" key="4">
    <source>
        <dbReference type="Proteomes" id="UP000504636"/>
    </source>
</evidence>
<evidence type="ECO:0000256" key="1">
    <source>
        <dbReference type="SAM" id="MobiDB-lite"/>
    </source>
</evidence>
<protein>
    <submittedName>
        <fullName evidence="3 5">Uncharacterized protein</fullName>
    </submittedName>
</protein>
<gene>
    <name evidence="3 5" type="ORF">BDZ99DRAFT_216938</name>
</gene>
<dbReference type="Proteomes" id="UP000504636">
    <property type="component" value="Unplaced"/>
</dbReference>
<dbReference type="OrthoDB" id="3750908at2759"/>
<sequence length="203" mass="21929">MSSSSLDAPARRPCQAREVSELLLRLFLSKSQSSHTTKLVLFLSGWSVYHFGTAVSAGAVLAPISIDSQPHPELRRTVAPDNMSTYNRTELPPRGTKRSCPNMRTCRPGLGVASFNPFVSNREAMLRRICMLGILLTRTANSVFITLSHGMGPSIIPSILLGILFFFFVAYSLHLIGEMTGSRKSAASSGASGISTLSSRLPS</sequence>
<reference evidence="5" key="2">
    <citation type="submission" date="2020-04" db="EMBL/GenBank/DDBJ databases">
        <authorList>
            <consortium name="NCBI Genome Project"/>
        </authorList>
    </citation>
    <scope>NUCLEOTIDE SEQUENCE</scope>
    <source>
        <strain evidence="5">CBS 304.34</strain>
    </source>
</reference>
<feature type="transmembrane region" description="Helical" evidence="2">
    <location>
        <begin position="48"/>
        <end position="66"/>
    </location>
</feature>
<keyword evidence="2" id="KW-0812">Transmembrane</keyword>
<feature type="transmembrane region" description="Helical" evidence="2">
    <location>
        <begin position="129"/>
        <end position="149"/>
    </location>
</feature>
<organism evidence="3">
    <name type="scientific">Mytilinidion resinicola</name>
    <dbReference type="NCBI Taxonomy" id="574789"/>
    <lineage>
        <taxon>Eukaryota</taxon>
        <taxon>Fungi</taxon>
        <taxon>Dikarya</taxon>
        <taxon>Ascomycota</taxon>
        <taxon>Pezizomycotina</taxon>
        <taxon>Dothideomycetes</taxon>
        <taxon>Pleosporomycetidae</taxon>
        <taxon>Mytilinidiales</taxon>
        <taxon>Mytilinidiaceae</taxon>
        <taxon>Mytilinidion</taxon>
    </lineage>
</organism>
<reference evidence="3 5" key="1">
    <citation type="journal article" date="2020" name="Stud. Mycol.">
        <title>101 Dothideomycetes genomes: a test case for predicting lifestyles and emergence of pathogens.</title>
        <authorList>
            <person name="Haridas S."/>
            <person name="Albert R."/>
            <person name="Binder M."/>
            <person name="Bloem J."/>
            <person name="Labutti K."/>
            <person name="Salamov A."/>
            <person name="Andreopoulos B."/>
            <person name="Baker S."/>
            <person name="Barry K."/>
            <person name="Bills G."/>
            <person name="Bluhm B."/>
            <person name="Cannon C."/>
            <person name="Castanera R."/>
            <person name="Culley D."/>
            <person name="Daum C."/>
            <person name="Ezra D."/>
            <person name="Gonzalez J."/>
            <person name="Henrissat B."/>
            <person name="Kuo A."/>
            <person name="Liang C."/>
            <person name="Lipzen A."/>
            <person name="Lutzoni F."/>
            <person name="Magnuson J."/>
            <person name="Mondo S."/>
            <person name="Nolan M."/>
            <person name="Ohm R."/>
            <person name="Pangilinan J."/>
            <person name="Park H.-J."/>
            <person name="Ramirez L."/>
            <person name="Alfaro M."/>
            <person name="Sun H."/>
            <person name="Tritt A."/>
            <person name="Yoshinaga Y."/>
            <person name="Zwiers L.-H."/>
            <person name="Turgeon B."/>
            <person name="Goodwin S."/>
            <person name="Spatafora J."/>
            <person name="Crous P."/>
            <person name="Grigoriev I."/>
        </authorList>
    </citation>
    <scope>NUCLEOTIDE SEQUENCE</scope>
    <source>
        <strain evidence="3 5">CBS 304.34</strain>
    </source>
</reference>
<dbReference type="RefSeq" id="XP_033568711.1">
    <property type="nucleotide sequence ID" value="XM_033713405.1"/>
</dbReference>
<evidence type="ECO:0000313" key="5">
    <source>
        <dbReference type="RefSeq" id="XP_033568711.1"/>
    </source>
</evidence>
<accession>A0A6A6Y1R5</accession>
<reference evidence="5" key="3">
    <citation type="submission" date="2025-04" db="UniProtKB">
        <authorList>
            <consortium name="RefSeq"/>
        </authorList>
    </citation>
    <scope>IDENTIFICATION</scope>
    <source>
        <strain evidence="5">CBS 304.34</strain>
    </source>
</reference>
<dbReference type="GeneID" id="54454298"/>
<feature type="transmembrane region" description="Helical" evidence="2">
    <location>
        <begin position="155"/>
        <end position="176"/>
    </location>
</feature>
<feature type="region of interest" description="Disordered" evidence="1">
    <location>
        <begin position="183"/>
        <end position="203"/>
    </location>
</feature>
<dbReference type="AlphaFoldDB" id="A0A6A6Y1R5"/>